<protein>
    <submittedName>
        <fullName evidence="1">Uncharacterized protein</fullName>
    </submittedName>
</protein>
<dbReference type="EMBL" id="GAIX01008050">
    <property type="protein sequence ID" value="JAA84510.1"/>
    <property type="molecule type" value="Transcribed_RNA"/>
</dbReference>
<name>S4PC14_9NEOP</name>
<proteinExistence type="predicted"/>
<organism evidence="1">
    <name type="scientific">Pararge aegeria</name>
    <name type="common">speckled wood butterfly</name>
    <dbReference type="NCBI Taxonomy" id="116150"/>
    <lineage>
        <taxon>Eukaryota</taxon>
        <taxon>Metazoa</taxon>
        <taxon>Ecdysozoa</taxon>
        <taxon>Arthropoda</taxon>
        <taxon>Hexapoda</taxon>
        <taxon>Insecta</taxon>
        <taxon>Pterygota</taxon>
        <taxon>Neoptera</taxon>
        <taxon>Endopterygota</taxon>
        <taxon>Lepidoptera</taxon>
        <taxon>Glossata</taxon>
        <taxon>Ditrysia</taxon>
        <taxon>Papilionoidea</taxon>
        <taxon>Nymphalidae</taxon>
        <taxon>Satyrinae</taxon>
        <taxon>Satyrini</taxon>
        <taxon>Parargina</taxon>
        <taxon>Pararge</taxon>
    </lineage>
</organism>
<dbReference type="AlphaFoldDB" id="S4PC14"/>
<sequence>MDMKPFRSENSSGICLGNSGTFCNSGIVFASACLSLSLIKSSRLTSFLFNSVSTTLEFSFSFFPGPVKISPTGDVTTSSSVLTQ</sequence>
<dbReference type="PROSITE" id="PS51257">
    <property type="entry name" value="PROKAR_LIPOPROTEIN"/>
    <property type="match status" value="1"/>
</dbReference>
<evidence type="ECO:0000313" key="1">
    <source>
        <dbReference type="EMBL" id="JAA84510.1"/>
    </source>
</evidence>
<reference evidence="1" key="1">
    <citation type="journal article" date="2013" name="BMC Genomics">
        <title>Unscrambling butterfly oogenesis.</title>
        <authorList>
            <person name="Carter J.M."/>
            <person name="Baker S.C."/>
            <person name="Pink R."/>
            <person name="Carter D.R."/>
            <person name="Collins A."/>
            <person name="Tomlin J."/>
            <person name="Gibbs M."/>
            <person name="Breuker C.J."/>
        </authorList>
    </citation>
    <scope>NUCLEOTIDE SEQUENCE</scope>
    <source>
        <tissue evidence="1">Ovary</tissue>
    </source>
</reference>
<reference evidence="1" key="2">
    <citation type="submission" date="2013-05" db="EMBL/GenBank/DDBJ databases">
        <authorList>
            <person name="Carter J.-M."/>
            <person name="Baker S.C."/>
            <person name="Pink R."/>
            <person name="Carter D.R.F."/>
            <person name="Collins A."/>
            <person name="Tomlin J."/>
            <person name="Gibbs M."/>
            <person name="Breuker C.J."/>
        </authorList>
    </citation>
    <scope>NUCLEOTIDE SEQUENCE</scope>
    <source>
        <tissue evidence="1">Ovary</tissue>
    </source>
</reference>
<accession>S4PC14</accession>